<dbReference type="Gene3D" id="1.10.340.70">
    <property type="match status" value="1"/>
</dbReference>
<accession>A0A1B6FLV0</accession>
<feature type="domain" description="Integrase zinc-binding" evidence="1">
    <location>
        <begin position="87"/>
        <end position="131"/>
    </location>
</feature>
<feature type="non-terminal residue" evidence="2">
    <location>
        <position position="131"/>
    </location>
</feature>
<sequence>TLNVVADALCRVFNEEEPNDRRSPIISCTLQLVPELFDSIEQKQMEDPELQHVILNLKQGHKDRNYSIKKGILYFSKNEKAKPKVVVPVSLRNMLVKYFHESPMFAHAGIAKTINRIQKQFVWKGMVQFIK</sequence>
<reference evidence="2" key="1">
    <citation type="submission" date="2015-11" db="EMBL/GenBank/DDBJ databases">
        <title>De novo transcriptome assembly of four potential Pierce s Disease insect vectors from Arizona vineyards.</title>
        <authorList>
            <person name="Tassone E.E."/>
        </authorList>
    </citation>
    <scope>NUCLEOTIDE SEQUENCE</scope>
</reference>
<dbReference type="Pfam" id="PF17921">
    <property type="entry name" value="Integrase_H2C2"/>
    <property type="match status" value="1"/>
</dbReference>
<evidence type="ECO:0000313" key="2">
    <source>
        <dbReference type="EMBL" id="JAS51154.1"/>
    </source>
</evidence>
<name>A0A1B6FLV0_9HEMI</name>
<dbReference type="EMBL" id="GECZ01018615">
    <property type="protein sequence ID" value="JAS51154.1"/>
    <property type="molecule type" value="Transcribed_RNA"/>
</dbReference>
<proteinExistence type="predicted"/>
<feature type="non-terminal residue" evidence="2">
    <location>
        <position position="1"/>
    </location>
</feature>
<gene>
    <name evidence="2" type="ORF">g.4619</name>
</gene>
<protein>
    <recommendedName>
        <fullName evidence="1">Integrase zinc-binding domain-containing protein</fullName>
    </recommendedName>
</protein>
<evidence type="ECO:0000259" key="1">
    <source>
        <dbReference type="Pfam" id="PF17921"/>
    </source>
</evidence>
<dbReference type="InterPro" id="IPR041588">
    <property type="entry name" value="Integrase_H2C2"/>
</dbReference>
<dbReference type="AlphaFoldDB" id="A0A1B6FLV0"/>
<organism evidence="2">
    <name type="scientific">Cuerna arida</name>
    <dbReference type="NCBI Taxonomy" id="1464854"/>
    <lineage>
        <taxon>Eukaryota</taxon>
        <taxon>Metazoa</taxon>
        <taxon>Ecdysozoa</taxon>
        <taxon>Arthropoda</taxon>
        <taxon>Hexapoda</taxon>
        <taxon>Insecta</taxon>
        <taxon>Pterygota</taxon>
        <taxon>Neoptera</taxon>
        <taxon>Paraneoptera</taxon>
        <taxon>Hemiptera</taxon>
        <taxon>Auchenorrhyncha</taxon>
        <taxon>Membracoidea</taxon>
        <taxon>Cicadellidae</taxon>
        <taxon>Cicadellinae</taxon>
        <taxon>Proconiini</taxon>
        <taxon>Cuerna</taxon>
    </lineage>
</organism>